<dbReference type="InterPro" id="IPR050114">
    <property type="entry name" value="UPF0173_UPF0282_UlaG_hydrolase"/>
</dbReference>
<protein>
    <submittedName>
        <fullName evidence="1">MBL fold metallo-hydrolase</fullName>
    </submittedName>
</protein>
<dbReference type="AlphaFoldDB" id="A0A5B0X4T6"/>
<name>A0A5B0X4T6_9GAMM</name>
<proteinExistence type="predicted"/>
<keyword evidence="1" id="KW-0378">Hydrolase</keyword>
<keyword evidence="2" id="KW-1185">Reference proteome</keyword>
<reference evidence="1 2" key="1">
    <citation type="submission" date="2019-09" db="EMBL/GenBank/DDBJ databases">
        <authorList>
            <person name="Chen X.-Y."/>
        </authorList>
    </citation>
    <scope>NUCLEOTIDE SEQUENCE [LARGE SCALE GENOMIC DNA]</scope>
    <source>
        <strain evidence="1 2">NY5</strain>
    </source>
</reference>
<accession>A0A5B0X4T6</accession>
<dbReference type="PANTHER" id="PTHR43546:SF3">
    <property type="entry name" value="UPF0173 METAL-DEPENDENT HYDROLASE MJ1163"/>
    <property type="match status" value="1"/>
</dbReference>
<dbReference type="SUPFAM" id="SSF56281">
    <property type="entry name" value="Metallo-hydrolase/oxidoreductase"/>
    <property type="match status" value="1"/>
</dbReference>
<dbReference type="InterPro" id="IPR036866">
    <property type="entry name" value="RibonucZ/Hydroxyglut_hydro"/>
</dbReference>
<dbReference type="Gene3D" id="3.60.15.10">
    <property type="entry name" value="Ribonuclease Z/Hydroxyacylglutathione hydrolase-like"/>
    <property type="match status" value="1"/>
</dbReference>
<comment type="caution">
    <text evidence="1">The sequence shown here is derived from an EMBL/GenBank/DDBJ whole genome shotgun (WGS) entry which is preliminary data.</text>
</comment>
<organism evidence="1 2">
    <name type="scientific">Pseudohalioglobus sediminis</name>
    <dbReference type="NCBI Taxonomy" id="2606449"/>
    <lineage>
        <taxon>Bacteria</taxon>
        <taxon>Pseudomonadati</taxon>
        <taxon>Pseudomonadota</taxon>
        <taxon>Gammaproteobacteria</taxon>
        <taxon>Cellvibrionales</taxon>
        <taxon>Halieaceae</taxon>
        <taxon>Pseudohalioglobus</taxon>
    </lineage>
</organism>
<evidence type="ECO:0000313" key="1">
    <source>
        <dbReference type="EMBL" id="KAA1194243.1"/>
    </source>
</evidence>
<dbReference type="GO" id="GO:0016787">
    <property type="term" value="F:hydrolase activity"/>
    <property type="evidence" value="ECO:0007669"/>
    <property type="project" value="UniProtKB-KW"/>
</dbReference>
<dbReference type="PANTHER" id="PTHR43546">
    <property type="entry name" value="UPF0173 METAL-DEPENDENT HYDROLASE MJ1163-RELATED"/>
    <property type="match status" value="1"/>
</dbReference>
<dbReference type="Proteomes" id="UP000323708">
    <property type="component" value="Unassembled WGS sequence"/>
</dbReference>
<sequence length="339" mass="36210">MTRRSLLAAAGTIVALALSVVLYMLNTYVPLPLDADWEPLPEAVGDDAAVTVRFSGTATLLVSDGSTAWMVDGWFTRPGPLRLAFGKIAPDAEAISYGLAANAVQSLAAVIPVHSHYDHAMDAPEVARRTGAILMGSESTANIGRGWGLPESQIQVLVSGQAQAIGQFRVTAFESSHFQFADPALRERALGNPHIRAPLVPPVSAFDYRLGKAYVLHVQHPAGNFLIVGSAGYREGALKGLQADTVFLGIGGLGSQTEGYRRAYWRETVAAVGARRVIPIHFDSLTAPLDAPLRGPLRAMAFLSGDAGQTLAFLQAKEQGDGAVRFRVLPRYTPVRLYP</sequence>
<dbReference type="EMBL" id="VTUX01000001">
    <property type="protein sequence ID" value="KAA1194243.1"/>
    <property type="molecule type" value="Genomic_DNA"/>
</dbReference>
<evidence type="ECO:0000313" key="2">
    <source>
        <dbReference type="Proteomes" id="UP000323708"/>
    </source>
</evidence>
<dbReference type="RefSeq" id="WP_149609712.1">
    <property type="nucleotide sequence ID" value="NZ_VTUX01000001.1"/>
</dbReference>
<gene>
    <name evidence="1" type="ORF">F0M18_02065</name>
</gene>